<dbReference type="Proteomes" id="UP000323946">
    <property type="component" value="Unassembled WGS sequence"/>
</dbReference>
<organism evidence="3 4">
    <name type="scientific">Saccharopolyspora hirsuta</name>
    <dbReference type="NCBI Taxonomy" id="1837"/>
    <lineage>
        <taxon>Bacteria</taxon>
        <taxon>Bacillati</taxon>
        <taxon>Actinomycetota</taxon>
        <taxon>Actinomycetes</taxon>
        <taxon>Pseudonocardiales</taxon>
        <taxon>Pseudonocardiaceae</taxon>
        <taxon>Saccharopolyspora</taxon>
    </lineage>
</organism>
<gene>
    <name evidence="3" type="ORF">F1721_07110</name>
</gene>
<name>A0A5M7C208_SACHI</name>
<evidence type="ECO:0000256" key="1">
    <source>
        <dbReference type="SAM" id="MobiDB-lite"/>
    </source>
</evidence>
<sequence length="228" mass="23699">MAARAAIAAHETCDPHHCIRGGTAPAAARLPDGNAVASTTFQGVRRMRAHTIGKTLLATAVCAVSLSACGSLPTDSSTSAQVDNASNEDSTEPAPCTTEQVNPTFVLATTGSVAGHVTITNGGPESCLLDSSRPTVEFTNRDAQPIEEVSYQPGNPGSGPIELAPGESAAAELDWNDLGDNCVARVWAMNMSVRPGDPAKSVDPLLNDKPWVFDLCGHEVTVHGWQKA</sequence>
<dbReference type="InterPro" id="IPR025326">
    <property type="entry name" value="DUF4232"/>
</dbReference>
<protein>
    <submittedName>
        <fullName evidence="3">DUF4232 domain-containing protein</fullName>
    </submittedName>
</protein>
<dbReference type="Pfam" id="PF14016">
    <property type="entry name" value="DUF4232"/>
    <property type="match status" value="1"/>
</dbReference>
<dbReference type="EMBL" id="VWPH01000003">
    <property type="protein sequence ID" value="KAA5836099.1"/>
    <property type="molecule type" value="Genomic_DNA"/>
</dbReference>
<reference evidence="3 4" key="1">
    <citation type="submission" date="2019-09" db="EMBL/GenBank/DDBJ databases">
        <title>Draft genome sequence of the thermophilic Saccharopolyspora hirsuta VKM Ac-666T.</title>
        <authorList>
            <person name="Lobastova T.G."/>
            <person name="Fokina V."/>
            <person name="Bragin E.Y."/>
            <person name="Shtratnikova V.Y."/>
            <person name="Starodumova I.P."/>
            <person name="Tarlachkov S.V."/>
            <person name="Donova M.V."/>
        </authorList>
    </citation>
    <scope>NUCLEOTIDE SEQUENCE [LARGE SCALE GENOMIC DNA]</scope>
    <source>
        <strain evidence="3 4">VKM Ac-666</strain>
    </source>
</reference>
<feature type="region of interest" description="Disordered" evidence="1">
    <location>
        <begin position="72"/>
        <end position="98"/>
    </location>
</feature>
<evidence type="ECO:0000313" key="3">
    <source>
        <dbReference type="EMBL" id="KAA5836099.1"/>
    </source>
</evidence>
<feature type="domain" description="DUF4232" evidence="2">
    <location>
        <begin position="96"/>
        <end position="226"/>
    </location>
</feature>
<comment type="caution">
    <text evidence="3">The sequence shown here is derived from an EMBL/GenBank/DDBJ whole genome shotgun (WGS) entry which is preliminary data.</text>
</comment>
<keyword evidence="4" id="KW-1185">Reference proteome</keyword>
<dbReference type="OrthoDB" id="3480105at2"/>
<dbReference type="AlphaFoldDB" id="A0A5M7C208"/>
<evidence type="ECO:0000313" key="4">
    <source>
        <dbReference type="Proteomes" id="UP000323946"/>
    </source>
</evidence>
<accession>A0A5M7C208</accession>
<evidence type="ECO:0000259" key="2">
    <source>
        <dbReference type="Pfam" id="PF14016"/>
    </source>
</evidence>
<proteinExistence type="predicted"/>
<feature type="compositionally biased region" description="Polar residues" evidence="1">
    <location>
        <begin position="73"/>
        <end position="88"/>
    </location>
</feature>